<reference evidence="6" key="1">
    <citation type="submission" date="2023-03" db="EMBL/GenBank/DDBJ databases">
        <title>Massive genome expansion in bonnet fungi (Mycena s.s.) driven by repeated elements and novel gene families across ecological guilds.</title>
        <authorList>
            <consortium name="Lawrence Berkeley National Laboratory"/>
            <person name="Harder C.B."/>
            <person name="Miyauchi S."/>
            <person name="Viragh M."/>
            <person name="Kuo A."/>
            <person name="Thoen E."/>
            <person name="Andreopoulos B."/>
            <person name="Lu D."/>
            <person name="Skrede I."/>
            <person name="Drula E."/>
            <person name="Henrissat B."/>
            <person name="Morin E."/>
            <person name="Kohler A."/>
            <person name="Barry K."/>
            <person name="LaButti K."/>
            <person name="Morin E."/>
            <person name="Salamov A."/>
            <person name="Lipzen A."/>
            <person name="Mereny Z."/>
            <person name="Hegedus B."/>
            <person name="Baldrian P."/>
            <person name="Stursova M."/>
            <person name="Weitz H."/>
            <person name="Taylor A."/>
            <person name="Grigoriev I.V."/>
            <person name="Nagy L.G."/>
            <person name="Martin F."/>
            <person name="Kauserud H."/>
        </authorList>
    </citation>
    <scope>NUCLEOTIDE SEQUENCE</scope>
    <source>
        <strain evidence="6">CBHHK067</strain>
    </source>
</reference>
<dbReference type="Gene3D" id="2.60.40.1760">
    <property type="entry name" value="glycosyl hydrolase (family 31)"/>
    <property type="match status" value="1"/>
</dbReference>
<dbReference type="Gene3D" id="3.20.20.80">
    <property type="entry name" value="Glycosidases"/>
    <property type="match status" value="1"/>
</dbReference>
<feature type="domain" description="Glycosyl hydrolase family 31 C-terminal" evidence="5">
    <location>
        <begin position="594"/>
        <end position="689"/>
    </location>
</feature>
<dbReference type="Gene3D" id="2.60.40.1180">
    <property type="entry name" value="Golgi alpha-mannosidase II"/>
    <property type="match status" value="1"/>
</dbReference>
<protein>
    <submittedName>
        <fullName evidence="6">Glycosyl hydrolases family 31-domain-containing protein</fullName>
    </submittedName>
</protein>
<dbReference type="Pfam" id="PF13802">
    <property type="entry name" value="Gal_mutarotas_2"/>
    <property type="match status" value="1"/>
</dbReference>
<name>A0AAD7DKF6_MYCRO</name>
<keyword evidence="7" id="KW-1185">Reference proteome</keyword>
<dbReference type="GO" id="GO:0004553">
    <property type="term" value="F:hydrolase activity, hydrolyzing O-glycosyl compounds"/>
    <property type="evidence" value="ECO:0007669"/>
    <property type="project" value="InterPro"/>
</dbReference>
<dbReference type="GO" id="GO:0030246">
    <property type="term" value="F:carbohydrate binding"/>
    <property type="evidence" value="ECO:0007669"/>
    <property type="project" value="InterPro"/>
</dbReference>
<comment type="caution">
    <text evidence="6">The sequence shown here is derived from an EMBL/GenBank/DDBJ whole genome shotgun (WGS) entry which is preliminary data.</text>
</comment>
<dbReference type="SUPFAM" id="SSF74650">
    <property type="entry name" value="Galactose mutarotase-like"/>
    <property type="match status" value="1"/>
</dbReference>
<dbReference type="InterPro" id="IPR048395">
    <property type="entry name" value="Glyco_hydro_31_C"/>
</dbReference>
<dbReference type="EMBL" id="JARKIE010000046">
    <property type="protein sequence ID" value="KAJ7693453.1"/>
    <property type="molecule type" value="Genomic_DNA"/>
</dbReference>
<keyword evidence="2 6" id="KW-0378">Hydrolase</keyword>
<dbReference type="SUPFAM" id="SSF51445">
    <property type="entry name" value="(Trans)glycosidases"/>
    <property type="match status" value="1"/>
</dbReference>
<dbReference type="SUPFAM" id="SSF51011">
    <property type="entry name" value="Glycosyl hydrolase domain"/>
    <property type="match status" value="1"/>
</dbReference>
<gene>
    <name evidence="6" type="ORF">B0H17DRAFT_1330530</name>
</gene>
<dbReference type="InterPro" id="IPR017853">
    <property type="entry name" value="GH"/>
</dbReference>
<dbReference type="PANTHER" id="PTHR22762:SF165">
    <property type="entry name" value="PUTATIVE (AFU_ORTHOLOGUE AFUA_1G06560)-RELATED"/>
    <property type="match status" value="1"/>
</dbReference>
<accession>A0AAD7DKF6</accession>
<dbReference type="Proteomes" id="UP001221757">
    <property type="component" value="Unassembled WGS sequence"/>
</dbReference>
<organism evidence="6 7">
    <name type="scientific">Mycena rosella</name>
    <name type="common">Pink bonnet</name>
    <name type="synonym">Agaricus rosellus</name>
    <dbReference type="NCBI Taxonomy" id="1033263"/>
    <lineage>
        <taxon>Eukaryota</taxon>
        <taxon>Fungi</taxon>
        <taxon>Dikarya</taxon>
        <taxon>Basidiomycota</taxon>
        <taxon>Agaricomycotina</taxon>
        <taxon>Agaricomycetes</taxon>
        <taxon>Agaricomycetidae</taxon>
        <taxon>Agaricales</taxon>
        <taxon>Marasmiineae</taxon>
        <taxon>Mycenaceae</taxon>
        <taxon>Mycena</taxon>
    </lineage>
</organism>
<dbReference type="InterPro" id="IPR013780">
    <property type="entry name" value="Glyco_hydro_b"/>
</dbReference>
<comment type="similarity">
    <text evidence="1 2">Belongs to the glycosyl hydrolase 31 family.</text>
</comment>
<dbReference type="InterPro" id="IPR011013">
    <property type="entry name" value="Gal_mutarotase_sf_dom"/>
</dbReference>
<evidence type="ECO:0000259" key="3">
    <source>
        <dbReference type="Pfam" id="PF01055"/>
    </source>
</evidence>
<evidence type="ECO:0000256" key="2">
    <source>
        <dbReference type="RuleBase" id="RU361185"/>
    </source>
</evidence>
<dbReference type="AlphaFoldDB" id="A0AAD7DKF6"/>
<evidence type="ECO:0000259" key="5">
    <source>
        <dbReference type="Pfam" id="PF21365"/>
    </source>
</evidence>
<dbReference type="CDD" id="cd14752">
    <property type="entry name" value="GH31_N"/>
    <property type="match status" value="1"/>
</dbReference>
<evidence type="ECO:0000313" key="6">
    <source>
        <dbReference type="EMBL" id="KAJ7693453.1"/>
    </source>
</evidence>
<evidence type="ECO:0000259" key="4">
    <source>
        <dbReference type="Pfam" id="PF13802"/>
    </source>
</evidence>
<feature type="domain" description="Glycoside hydrolase family 31 TIM barrel" evidence="3">
    <location>
        <begin position="245"/>
        <end position="585"/>
    </location>
</feature>
<keyword evidence="2" id="KW-0326">Glycosidase</keyword>
<sequence length="809" mass="88572">MPRVFFASSFAPTAPAAGSPVFELRNPRGHALGIQPISDTVVRVVHQLPLDKFPQKTNGGIAWEPPVSSATVAMDSTTTGTVKTAALTIKVGFEGCPRLEWFTKDGTPFHADSHTQNYLPTSEDEFTSTEPYVHSKRNEFVYGLGESRGSLMKAGKKFIMEGRDALSYDWETLNPFYTVYNKKTNLWHGIFYNNLSDSRAEGDLLWGCFRVYKANSGPLDYYVILGDGTLPSVLTDLMLSADPHAQEAIIQFLKDCRTNGFPVDGLYLSSADEGNGDRNYFVWNRARYPSPADLGRIVEKELGVQFITNIKPWLLAGHPRYAEALAQGAFVRAAPDAEGGTGAASSWVWACGFASHKPGSYFDYSARAAREWWARRSGRSCLRTGSRACGAIDNNEMAGMMDDEERFVGEEGLFGEKGGSMETRMGWGGGEIRLGSVGKAVQTMGMARATYETVLAARPEHRPVIVSRSGVPGIQAYAHATWSGDNSTTWKALKWGTKMTLSVGMSFGPGLYGHDIGGFAGEHHPSPELLVRWCQNGAWHSRFTVHSWKEVSTTMWMYDDIPGISEMIRAALALRYRLAPTFYSLYVTDYQRHGWPILKPLLWHHSVDPATLQMDEEFLFGSHVLVAPVTTKGATTRRLYLPAQTNDGDTAAQWCELDTGVWHAGKAGFIELDAPLERTPTLVRAGGVLVLGGACTRNIYDGVASRTALLFPAPSGASRGSFTLVEDDGVSNDHTGKGVYTELVLSFSAAGAGAEVIVDCEVVTAAYKLPYEVIWFELPVGDARRVVVKGGKTERRRQSGGREEVGIVV</sequence>
<dbReference type="GO" id="GO:0005975">
    <property type="term" value="P:carbohydrate metabolic process"/>
    <property type="evidence" value="ECO:0007669"/>
    <property type="project" value="InterPro"/>
</dbReference>
<dbReference type="InterPro" id="IPR025887">
    <property type="entry name" value="Glyco_hydro_31_N_dom"/>
</dbReference>
<dbReference type="InterPro" id="IPR000322">
    <property type="entry name" value="Glyco_hydro_31_TIM"/>
</dbReference>
<evidence type="ECO:0000256" key="1">
    <source>
        <dbReference type="ARBA" id="ARBA00007806"/>
    </source>
</evidence>
<dbReference type="PANTHER" id="PTHR22762">
    <property type="entry name" value="ALPHA-GLUCOSIDASE"/>
    <property type="match status" value="1"/>
</dbReference>
<dbReference type="Pfam" id="PF21365">
    <property type="entry name" value="Glyco_hydro_31_3rd"/>
    <property type="match status" value="1"/>
</dbReference>
<dbReference type="Pfam" id="PF01055">
    <property type="entry name" value="Glyco_hydro_31_2nd"/>
    <property type="match status" value="1"/>
</dbReference>
<feature type="domain" description="Glycoside hydrolase family 31 N-terminal" evidence="4">
    <location>
        <begin position="34"/>
        <end position="198"/>
    </location>
</feature>
<evidence type="ECO:0000313" key="7">
    <source>
        <dbReference type="Proteomes" id="UP001221757"/>
    </source>
</evidence>
<proteinExistence type="inferred from homology"/>